<dbReference type="InterPro" id="IPR008407">
    <property type="entry name" value="Brnchd-chn_aa_trnsp_AzlD"/>
</dbReference>
<protein>
    <submittedName>
        <fullName evidence="2">AzlD domain-containing protein</fullName>
    </submittedName>
</protein>
<keyword evidence="1" id="KW-0812">Transmembrane</keyword>
<keyword evidence="1" id="KW-0472">Membrane</keyword>
<proteinExistence type="predicted"/>
<dbReference type="AlphaFoldDB" id="A0A7V6PDN3"/>
<evidence type="ECO:0000313" key="2">
    <source>
        <dbReference type="EMBL" id="HHV69027.1"/>
    </source>
</evidence>
<evidence type="ECO:0000313" key="3">
    <source>
        <dbReference type="Proteomes" id="UP000551563"/>
    </source>
</evidence>
<sequence>MIMELWVAIMAIGVCTGATRIAPLFFAGRRKENDVRRPAWLNSLGPCLLAAMAVVVILPAVQSSVREESITPTAISFAVVAAVMIIRRDPGLATIGGMLAYFLLS</sequence>
<evidence type="ECO:0000256" key="1">
    <source>
        <dbReference type="SAM" id="Phobius"/>
    </source>
</evidence>
<feature type="transmembrane region" description="Helical" evidence="1">
    <location>
        <begin position="39"/>
        <end position="58"/>
    </location>
</feature>
<gene>
    <name evidence="2" type="ORF">GXX48_15465</name>
</gene>
<dbReference type="Pfam" id="PF05437">
    <property type="entry name" value="AzlD"/>
    <property type="match status" value="1"/>
</dbReference>
<organism evidence="2 3">
    <name type="scientific">Brucella intermedia</name>
    <dbReference type="NCBI Taxonomy" id="94625"/>
    <lineage>
        <taxon>Bacteria</taxon>
        <taxon>Pseudomonadati</taxon>
        <taxon>Pseudomonadota</taxon>
        <taxon>Alphaproteobacteria</taxon>
        <taxon>Hyphomicrobiales</taxon>
        <taxon>Brucellaceae</taxon>
        <taxon>Brucella/Ochrobactrum group</taxon>
        <taxon>Brucella</taxon>
    </lineage>
</organism>
<reference evidence="2 3" key="1">
    <citation type="journal article" date="2020" name="Biotechnol. Biofuels">
        <title>New insights from the biogas microbiome by comprehensive genome-resolved metagenomics of nearly 1600 species originating from multiple anaerobic digesters.</title>
        <authorList>
            <person name="Campanaro S."/>
            <person name="Treu L."/>
            <person name="Rodriguez-R L.M."/>
            <person name="Kovalovszki A."/>
            <person name="Ziels R.M."/>
            <person name="Maus I."/>
            <person name="Zhu X."/>
            <person name="Kougias P.G."/>
            <person name="Basile A."/>
            <person name="Luo G."/>
            <person name="Schluter A."/>
            <person name="Konstantinidis K.T."/>
            <person name="Angelidaki I."/>
        </authorList>
    </citation>
    <scope>NUCLEOTIDE SEQUENCE [LARGE SCALE GENOMIC DNA]</scope>
    <source>
        <strain evidence="2">AS04akNAM_66</strain>
    </source>
</reference>
<comment type="caution">
    <text evidence="2">The sequence shown here is derived from an EMBL/GenBank/DDBJ whole genome shotgun (WGS) entry which is preliminary data.</text>
</comment>
<accession>A0A7V6PDN3</accession>
<dbReference type="EMBL" id="DUMN01000433">
    <property type="protein sequence ID" value="HHV69027.1"/>
    <property type="molecule type" value="Genomic_DNA"/>
</dbReference>
<dbReference type="Proteomes" id="UP000551563">
    <property type="component" value="Unassembled WGS sequence"/>
</dbReference>
<keyword evidence="1" id="KW-1133">Transmembrane helix</keyword>
<feature type="transmembrane region" description="Helical" evidence="1">
    <location>
        <begin position="6"/>
        <end position="27"/>
    </location>
</feature>
<feature type="transmembrane region" description="Helical" evidence="1">
    <location>
        <begin position="70"/>
        <end position="86"/>
    </location>
</feature>
<name>A0A7V6PDN3_9HYPH</name>